<dbReference type="OrthoDB" id="2423701at2759"/>
<dbReference type="AlphaFoldDB" id="A0A0M0LQM7"/>
<dbReference type="EMBL" id="JWZX01000418">
    <property type="protein sequence ID" value="KOO53018.1"/>
    <property type="molecule type" value="Genomic_DNA"/>
</dbReference>
<organism evidence="1 2">
    <name type="scientific">Chrysochromulina tobinii</name>
    <dbReference type="NCBI Taxonomy" id="1460289"/>
    <lineage>
        <taxon>Eukaryota</taxon>
        <taxon>Haptista</taxon>
        <taxon>Haptophyta</taxon>
        <taxon>Prymnesiophyceae</taxon>
        <taxon>Prymnesiales</taxon>
        <taxon>Chrysochromulinaceae</taxon>
        <taxon>Chrysochromulina</taxon>
    </lineage>
</organism>
<sequence>MAAGDVGSILAVGAYGLTKDVARAEEYLLIGAKGKDAASQRNLGLLYLELDRVPEAAEWLRAAADQGDEQALLTLDELGAEAKAKEKAALFKLRALASNDDARARTLLEQLEAERHAGSGIVV</sequence>
<dbReference type="SUPFAM" id="SSF81901">
    <property type="entry name" value="HCP-like"/>
    <property type="match status" value="1"/>
</dbReference>
<dbReference type="Proteomes" id="UP000037460">
    <property type="component" value="Unassembled WGS sequence"/>
</dbReference>
<evidence type="ECO:0000313" key="2">
    <source>
        <dbReference type="Proteomes" id="UP000037460"/>
    </source>
</evidence>
<name>A0A0M0LQM7_9EUKA</name>
<proteinExistence type="predicted"/>
<dbReference type="InterPro" id="IPR011990">
    <property type="entry name" value="TPR-like_helical_dom_sf"/>
</dbReference>
<evidence type="ECO:0000313" key="1">
    <source>
        <dbReference type="EMBL" id="KOO53018.1"/>
    </source>
</evidence>
<accession>A0A0M0LQM7</accession>
<dbReference type="Gene3D" id="1.25.40.10">
    <property type="entry name" value="Tetratricopeptide repeat domain"/>
    <property type="match status" value="1"/>
</dbReference>
<gene>
    <name evidence="1" type="ORF">Ctob_015519</name>
</gene>
<reference evidence="2" key="1">
    <citation type="journal article" date="2015" name="PLoS Genet.">
        <title>Genome Sequence and Transcriptome Analyses of Chrysochromulina tobin: Metabolic Tools for Enhanced Algal Fitness in the Prominent Order Prymnesiales (Haptophyceae).</title>
        <authorList>
            <person name="Hovde B.T."/>
            <person name="Deodato C.R."/>
            <person name="Hunsperger H.M."/>
            <person name="Ryken S.A."/>
            <person name="Yost W."/>
            <person name="Jha R.K."/>
            <person name="Patterson J."/>
            <person name="Monnat R.J. Jr."/>
            <person name="Barlow S.B."/>
            <person name="Starkenburg S.R."/>
            <person name="Cattolico R.A."/>
        </authorList>
    </citation>
    <scope>NUCLEOTIDE SEQUENCE</scope>
    <source>
        <strain evidence="2">CCMP291</strain>
    </source>
</reference>
<comment type="caution">
    <text evidence="1">The sequence shown here is derived from an EMBL/GenBank/DDBJ whole genome shotgun (WGS) entry which is preliminary data.</text>
</comment>
<keyword evidence="2" id="KW-1185">Reference proteome</keyword>
<protein>
    <submittedName>
        <fullName evidence="1">Uncharacterized protein</fullName>
    </submittedName>
</protein>